<evidence type="ECO:0000259" key="1">
    <source>
        <dbReference type="Pfam" id="PF12680"/>
    </source>
</evidence>
<dbReference type="Gene3D" id="3.10.450.50">
    <property type="match status" value="1"/>
</dbReference>
<protein>
    <recommendedName>
        <fullName evidence="1">SnoaL-like domain-containing protein</fullName>
    </recommendedName>
</protein>
<dbReference type="InterPro" id="IPR032710">
    <property type="entry name" value="NTF2-like_dom_sf"/>
</dbReference>
<feature type="domain" description="SnoaL-like" evidence="1">
    <location>
        <begin position="8"/>
        <end position="106"/>
    </location>
</feature>
<dbReference type="Pfam" id="PF12680">
    <property type="entry name" value="SnoaL_2"/>
    <property type="match status" value="1"/>
</dbReference>
<dbReference type="AlphaFoldDB" id="A0A210P8Q0"/>
<name>A0A210P8Q0_9LACO</name>
<organism evidence="2 3">
    <name type="scientific">Companilactobacillus kimchii</name>
    <dbReference type="NCBI Taxonomy" id="2801452"/>
    <lineage>
        <taxon>Bacteria</taxon>
        <taxon>Bacillati</taxon>
        <taxon>Bacillota</taxon>
        <taxon>Bacilli</taxon>
        <taxon>Lactobacillales</taxon>
        <taxon>Lactobacillaceae</taxon>
        <taxon>Companilactobacillus</taxon>
    </lineage>
</organism>
<comment type="caution">
    <text evidence="2">The sequence shown here is derived from an EMBL/GenBank/DDBJ whole genome shotgun (WGS) entry which is preliminary data.</text>
</comment>
<dbReference type="SUPFAM" id="SSF54427">
    <property type="entry name" value="NTF2-like"/>
    <property type="match status" value="1"/>
</dbReference>
<sequence length="130" mass="15816">MDNTAIIKKYFQSWTTRDFSDLDTYFDEKIIYRECYGPIYIGLDELHQFIDNMMNRQKVLNWRIDKILPTDKNTYTVLWYFHAVEHTEYDFDGASIIQFKDNKIIDVAEYQSKHETFRPFKKEGKNEFNN</sequence>
<proteinExistence type="predicted"/>
<accession>A0A210P8Q0</accession>
<dbReference type="Proteomes" id="UP000196649">
    <property type="component" value="Unassembled WGS sequence"/>
</dbReference>
<dbReference type="EMBL" id="MXAL01000007">
    <property type="protein sequence ID" value="OWF32859.1"/>
    <property type="molecule type" value="Genomic_DNA"/>
</dbReference>
<gene>
    <name evidence="2" type="ORF">LKACC12383_01732</name>
</gene>
<dbReference type="InterPro" id="IPR037401">
    <property type="entry name" value="SnoaL-like"/>
</dbReference>
<evidence type="ECO:0000313" key="3">
    <source>
        <dbReference type="Proteomes" id="UP000196649"/>
    </source>
</evidence>
<evidence type="ECO:0000313" key="2">
    <source>
        <dbReference type="EMBL" id="OWF32859.1"/>
    </source>
</evidence>
<reference evidence="2 3" key="1">
    <citation type="submission" date="2017-03" db="EMBL/GenBank/DDBJ databases">
        <title>Genome sequence of Lactobacillus kimchii KACC 12383.</title>
        <authorList>
            <person name="Chun J."/>
        </authorList>
    </citation>
    <scope>NUCLEOTIDE SEQUENCE [LARGE SCALE GENOMIC DNA]</scope>
    <source>
        <strain evidence="2 3">KACC 12383</strain>
    </source>
</reference>
<dbReference type="RefSeq" id="WP_054643383.1">
    <property type="nucleotide sequence ID" value="NZ_LNUB01000005.1"/>
</dbReference>